<dbReference type="GO" id="GO:0008168">
    <property type="term" value="F:methyltransferase activity"/>
    <property type="evidence" value="ECO:0007669"/>
    <property type="project" value="UniProtKB-KW"/>
</dbReference>
<evidence type="ECO:0000256" key="1">
    <source>
        <dbReference type="ARBA" id="ARBA00022603"/>
    </source>
</evidence>
<keyword evidence="1 5" id="KW-0489">Methyltransferase</keyword>
<name>A0ABU8D1L0_9GAMM</name>
<feature type="compositionally biased region" description="Basic residues" evidence="3">
    <location>
        <begin position="252"/>
        <end position="267"/>
    </location>
</feature>
<dbReference type="RefSeq" id="WP_336131629.1">
    <property type="nucleotide sequence ID" value="NZ_JBANDL010000002.1"/>
</dbReference>
<dbReference type="Gene3D" id="3.40.50.150">
    <property type="entry name" value="Vaccinia Virus protein VP39"/>
    <property type="match status" value="1"/>
</dbReference>
<dbReference type="InterPro" id="IPR029063">
    <property type="entry name" value="SAM-dependent_MTases_sf"/>
</dbReference>
<accession>A0ABU8D1L0</accession>
<feature type="region of interest" description="Disordered" evidence="3">
    <location>
        <begin position="249"/>
        <end position="273"/>
    </location>
</feature>
<keyword evidence="2 5" id="KW-0808">Transferase</keyword>
<protein>
    <submittedName>
        <fullName evidence="5">Class I SAM-dependent methyltransferase</fullName>
        <ecNumber evidence="5">2.1.-.-</ecNumber>
    </submittedName>
</protein>
<evidence type="ECO:0000256" key="3">
    <source>
        <dbReference type="SAM" id="MobiDB-lite"/>
    </source>
</evidence>
<dbReference type="GO" id="GO:0032259">
    <property type="term" value="P:methylation"/>
    <property type="evidence" value="ECO:0007669"/>
    <property type="project" value="UniProtKB-KW"/>
</dbReference>
<dbReference type="CDD" id="cd02440">
    <property type="entry name" value="AdoMet_MTases"/>
    <property type="match status" value="1"/>
</dbReference>
<evidence type="ECO:0000313" key="6">
    <source>
        <dbReference type="Proteomes" id="UP001387215"/>
    </source>
</evidence>
<dbReference type="EMBL" id="JBANDL010000002">
    <property type="protein sequence ID" value="MEI2454871.1"/>
    <property type="molecule type" value="Genomic_DNA"/>
</dbReference>
<organism evidence="5 6">
    <name type="scientific">Lysobacter firmicutimachus</name>
    <dbReference type="NCBI Taxonomy" id="1792846"/>
    <lineage>
        <taxon>Bacteria</taxon>
        <taxon>Pseudomonadati</taxon>
        <taxon>Pseudomonadota</taxon>
        <taxon>Gammaproteobacteria</taxon>
        <taxon>Lysobacterales</taxon>
        <taxon>Lysobacteraceae</taxon>
        <taxon>Lysobacter</taxon>
    </lineage>
</organism>
<sequence>MTVPTSYDFEPEPTVAPPLDANDQTALWNGAAGRAWVETQALLDAMFAAFVPVLLEPLAQRPGADVLDVGCGTGALALAAARAGAVCAGVDVSAPMIELARARAASEGANARFVCADAQRYDFGAARYDLILSRLGVMFFDDPVAAFAHLRGAVREGGAMRFLAWRGAAENPFMTTAERAAAPLLPELPPRRPGGPGQFAFADARQVREILQQAGWRAVDIRPVELECGFAACELPAYLSRLGPVGLAPTRRTGRGSSRRSRRRSHRSGAATRSVSALLAGAWTLRFDLRLRRGAGRRRECVPPPLVRKAPCLSD</sequence>
<feature type="domain" description="Methyltransferase" evidence="4">
    <location>
        <begin position="66"/>
        <end position="158"/>
    </location>
</feature>
<dbReference type="EC" id="2.1.-.-" evidence="5"/>
<reference evidence="5 6" key="1">
    <citation type="submission" date="2024-02" db="EMBL/GenBank/DDBJ databases">
        <title>Lysobacter Genome Sequencing and Mining.</title>
        <authorList>
            <person name="Bierman J."/>
            <person name="Walker M.C."/>
        </authorList>
    </citation>
    <scope>NUCLEOTIDE SEQUENCE [LARGE SCALE GENOMIC DNA]</scope>
    <source>
        <strain evidence="5 6">PB6250</strain>
    </source>
</reference>
<dbReference type="InterPro" id="IPR041698">
    <property type="entry name" value="Methyltransf_25"/>
</dbReference>
<dbReference type="SUPFAM" id="SSF53335">
    <property type="entry name" value="S-adenosyl-L-methionine-dependent methyltransferases"/>
    <property type="match status" value="1"/>
</dbReference>
<dbReference type="PANTHER" id="PTHR43861:SF1">
    <property type="entry name" value="TRANS-ACONITATE 2-METHYLTRANSFERASE"/>
    <property type="match status" value="1"/>
</dbReference>
<dbReference type="PANTHER" id="PTHR43861">
    <property type="entry name" value="TRANS-ACONITATE 2-METHYLTRANSFERASE-RELATED"/>
    <property type="match status" value="1"/>
</dbReference>
<evidence type="ECO:0000313" key="5">
    <source>
        <dbReference type="EMBL" id="MEI2454871.1"/>
    </source>
</evidence>
<dbReference type="Pfam" id="PF13649">
    <property type="entry name" value="Methyltransf_25"/>
    <property type="match status" value="1"/>
</dbReference>
<comment type="caution">
    <text evidence="5">The sequence shown here is derived from an EMBL/GenBank/DDBJ whole genome shotgun (WGS) entry which is preliminary data.</text>
</comment>
<feature type="region of interest" description="Disordered" evidence="3">
    <location>
        <begin position="1"/>
        <end position="20"/>
    </location>
</feature>
<keyword evidence="6" id="KW-1185">Reference proteome</keyword>
<evidence type="ECO:0000259" key="4">
    <source>
        <dbReference type="Pfam" id="PF13649"/>
    </source>
</evidence>
<proteinExistence type="predicted"/>
<gene>
    <name evidence="5" type="ORF">V2J18_09295</name>
</gene>
<evidence type="ECO:0000256" key="2">
    <source>
        <dbReference type="ARBA" id="ARBA00022679"/>
    </source>
</evidence>
<dbReference type="Proteomes" id="UP001387215">
    <property type="component" value="Unassembled WGS sequence"/>
</dbReference>